<name>A0AAV2ZCU6_9STRA</name>
<dbReference type="InterPro" id="IPR036397">
    <property type="entry name" value="RNaseH_sf"/>
</dbReference>
<dbReference type="PANTHER" id="PTHR47169">
    <property type="entry name" value="OS01G0541250 PROTEIN"/>
    <property type="match status" value="1"/>
</dbReference>
<evidence type="ECO:0008006" key="3">
    <source>
        <dbReference type="Google" id="ProtNLM"/>
    </source>
</evidence>
<organism evidence="1 2">
    <name type="scientific">Lagenidium giganteum</name>
    <dbReference type="NCBI Taxonomy" id="4803"/>
    <lineage>
        <taxon>Eukaryota</taxon>
        <taxon>Sar</taxon>
        <taxon>Stramenopiles</taxon>
        <taxon>Oomycota</taxon>
        <taxon>Peronosporomycetes</taxon>
        <taxon>Pythiales</taxon>
        <taxon>Pythiaceae</taxon>
    </lineage>
</organism>
<keyword evidence="2" id="KW-1185">Reference proteome</keyword>
<dbReference type="PANTHER" id="PTHR47169:SF2">
    <property type="entry name" value="OS01G0541250 PROTEIN"/>
    <property type="match status" value="1"/>
</dbReference>
<proteinExistence type="predicted"/>
<dbReference type="Gene3D" id="3.30.420.10">
    <property type="entry name" value="Ribonuclease H-like superfamily/Ribonuclease H"/>
    <property type="match status" value="2"/>
</dbReference>
<dbReference type="EMBL" id="DAKRPA010000015">
    <property type="protein sequence ID" value="DBA03820.1"/>
    <property type="molecule type" value="Genomic_DNA"/>
</dbReference>
<feature type="non-terminal residue" evidence="1">
    <location>
        <position position="1"/>
    </location>
</feature>
<dbReference type="GO" id="GO:0003676">
    <property type="term" value="F:nucleic acid binding"/>
    <property type="evidence" value="ECO:0007669"/>
    <property type="project" value="InterPro"/>
</dbReference>
<gene>
    <name evidence="1" type="ORF">N0F65_005710</name>
</gene>
<protein>
    <recommendedName>
        <fullName evidence="3">Transposase</fullName>
    </recommendedName>
</protein>
<sequence>CLQLESAVPSQIDVMGKARGRPSGRSDIASNEHMQIIGFLRAHLKPNGVLSHDAVERAAETFGCDCNKAIWKRQQHGVQPKRGGLITKYDAEELKQAVVSVPIHERMAVRATAAAICMSSSKLQTYISAPAASSSGAMSTHRSPISIVLICPIGLRKRYFNPMYNISEFILTEDEDIPHITCPKKRYITKVMLLTAVTRPRYDYKCQRGFDGKIGIFPIVSERIAQRTTKIQTKRDTVTVPASVDKKVYYELLTEEVLPDQGQVAWKKAIHIQQDNASPHISAKQAIMNAGLADEDWTMKIRRHPAKSPDLTSWTWAFSTPFITPRGLDYLIAAVNSAVVEMEVYTLEKCLLTLQAVMEQVMLTNGSNNYDLPRAKALHFPDGNFPHAKDDAVRGMGSERDLTDDERLQAVIFMPQNAREGQLQHGAIAQAAAKFRCHRNTINRIWKRHCSTKSHDDPVGDVKHHRADRCGRPRIDLAELRKAIRNIPVRKRMKRKLAAKTRISRSVIRSLLQAGSVRRHTNNVKPSLTAENKVDRVKFALSHVKKCDDGAHFDAMYDIAHIDEKWFNEDTYRKTYYLLDNEPDPLRRRKSKRFIGKTMFIAASRDLAILKCDGDNTYKLPHSKKDQLARKGELPDVIQKS</sequence>
<accession>A0AAV2ZCU6</accession>
<reference evidence="1" key="2">
    <citation type="journal article" date="2023" name="Microbiol Resour">
        <title>Decontamination and Annotation of the Draft Genome Sequence of the Oomycete Lagenidium giganteum ARSEF 373.</title>
        <authorList>
            <person name="Morgan W.R."/>
            <person name="Tartar A."/>
        </authorList>
    </citation>
    <scope>NUCLEOTIDE SEQUENCE</scope>
    <source>
        <strain evidence="1">ARSEF 373</strain>
    </source>
</reference>
<reference evidence="1" key="1">
    <citation type="submission" date="2022-11" db="EMBL/GenBank/DDBJ databases">
        <authorList>
            <person name="Morgan W.R."/>
            <person name="Tartar A."/>
        </authorList>
    </citation>
    <scope>NUCLEOTIDE SEQUENCE</scope>
    <source>
        <strain evidence="1">ARSEF 373</strain>
    </source>
</reference>
<evidence type="ECO:0000313" key="1">
    <source>
        <dbReference type="EMBL" id="DBA03820.1"/>
    </source>
</evidence>
<evidence type="ECO:0000313" key="2">
    <source>
        <dbReference type="Proteomes" id="UP001146120"/>
    </source>
</evidence>
<comment type="caution">
    <text evidence="1">The sequence shown here is derived from an EMBL/GenBank/DDBJ whole genome shotgun (WGS) entry which is preliminary data.</text>
</comment>
<dbReference type="Proteomes" id="UP001146120">
    <property type="component" value="Unassembled WGS sequence"/>
</dbReference>
<dbReference type="AlphaFoldDB" id="A0AAV2ZCU6"/>